<protein>
    <submittedName>
        <fullName evidence="2">Type I-C CRISPR-associated protein Cas5</fullName>
    </submittedName>
</protein>
<evidence type="ECO:0000313" key="2">
    <source>
        <dbReference type="EMBL" id="NDU41341.1"/>
    </source>
</evidence>
<gene>
    <name evidence="2" type="primary">cas5c</name>
    <name evidence="2" type="ORF">GL267_01415</name>
</gene>
<comment type="caution">
    <text evidence="2">The sequence shown here is derived from an EMBL/GenBank/DDBJ whole genome shotgun (WGS) entry which is preliminary data.</text>
</comment>
<sequence length="288" mass="33307">MCFRTCWKNCSKPVSCGKFRKVRVFFTWLIRATTARNSVCPKPRKEKWRSFVLHRNSIEFKVSARHALFTDPLTRIGGEKCSYHIPTYEALKGIAKSIYWKPTFIWVMDEVRVMKPIRTQTKGTKPLDFGGGNTLAIYTFLSDVEYQVRAHFEWNLHRPELEDDRVEGKHYAIAKRMLELGGRQDVFLGTRDCQGYVEPCIYGSESGHYDDAGELAYGLMFHGFDYPDETGENCLQARLWKPVMVNGYIQYARPEDCTIRKFVRAMTPKKFGKGRLRDVAQDATDLGV</sequence>
<proteinExistence type="predicted"/>
<dbReference type="CDD" id="cd09651">
    <property type="entry name" value="Cas5_I-C"/>
    <property type="match status" value="1"/>
</dbReference>
<name>A0A845U695_9PROT</name>
<dbReference type="EMBL" id="WNJL01000006">
    <property type="protein sequence ID" value="NDU41341.1"/>
    <property type="molecule type" value="Genomic_DNA"/>
</dbReference>
<dbReference type="InterPro" id="IPR013422">
    <property type="entry name" value="CRISPR-assoc_prot_Cas5_N"/>
</dbReference>
<accession>A0A845U695</accession>
<organism evidence="2">
    <name type="scientific">Acidithiobacillus ferrianus</name>
    <dbReference type="NCBI Taxonomy" id="2678518"/>
    <lineage>
        <taxon>Bacteria</taxon>
        <taxon>Pseudomonadati</taxon>
        <taxon>Pseudomonadota</taxon>
        <taxon>Acidithiobacillia</taxon>
        <taxon>Acidithiobacillales</taxon>
        <taxon>Acidithiobacillaceae</taxon>
        <taxon>Acidithiobacillus</taxon>
    </lineage>
</organism>
<dbReference type="AlphaFoldDB" id="A0A845U695"/>
<dbReference type="NCBIfam" id="TIGR02593">
    <property type="entry name" value="CRISPR_cas5"/>
    <property type="match status" value="1"/>
</dbReference>
<dbReference type="InterPro" id="IPR021124">
    <property type="entry name" value="CRISPR-assoc_prot_Cas5"/>
</dbReference>
<dbReference type="GO" id="GO:0043571">
    <property type="term" value="P:maintenance of CRISPR repeat elements"/>
    <property type="evidence" value="ECO:0007669"/>
    <property type="project" value="InterPro"/>
</dbReference>
<dbReference type="GO" id="GO:0051607">
    <property type="term" value="P:defense response to virus"/>
    <property type="evidence" value="ECO:0007669"/>
    <property type="project" value="UniProtKB-KW"/>
</dbReference>
<reference evidence="2" key="1">
    <citation type="submission" date="2019-11" db="EMBL/GenBank/DDBJ databases">
        <title>Acidithiobacillus ferrianus sp. nov.: a facultatively anaerobic and extremely acidophilic chemolithoautotroph.</title>
        <authorList>
            <person name="Norris P.R."/>
            <person name="Falagan C."/>
            <person name="Moya-Beltran A."/>
            <person name="Castro M."/>
            <person name="Quatrini R."/>
            <person name="Johnson D.B."/>
        </authorList>
    </citation>
    <scope>NUCLEOTIDE SEQUENCE [LARGE SCALE GENOMIC DNA]</scope>
    <source>
        <strain evidence="2">MG</strain>
    </source>
</reference>
<keyword evidence="1" id="KW-0051">Antiviral defense</keyword>
<dbReference type="GO" id="GO:0004519">
    <property type="term" value="F:endonuclease activity"/>
    <property type="evidence" value="ECO:0007669"/>
    <property type="project" value="InterPro"/>
</dbReference>
<evidence type="ECO:0000256" key="1">
    <source>
        <dbReference type="ARBA" id="ARBA00023118"/>
    </source>
</evidence>
<dbReference type="InterPro" id="IPR010155">
    <property type="entry name" value="CRISPR-assoc_prot_Cas5d"/>
</dbReference>
<dbReference type="Pfam" id="PF09704">
    <property type="entry name" value="Cas_Cas5d"/>
    <property type="match status" value="1"/>
</dbReference>
<dbReference type="NCBIfam" id="TIGR01876">
    <property type="entry name" value="cas_Cas5d"/>
    <property type="match status" value="1"/>
</dbReference>
<dbReference type="Gene3D" id="3.30.70.2660">
    <property type="match status" value="1"/>
</dbReference>